<evidence type="ECO:0000313" key="1">
    <source>
        <dbReference type="EMBL" id="TDW97629.1"/>
    </source>
</evidence>
<dbReference type="AlphaFoldDB" id="A0A4R8DIP1"/>
<protein>
    <submittedName>
        <fullName evidence="1">Uncharacterized protein</fullName>
    </submittedName>
</protein>
<keyword evidence="2" id="KW-1185">Reference proteome</keyword>
<gene>
    <name evidence="1" type="ORF">EDB95_5480</name>
</gene>
<proteinExistence type="predicted"/>
<comment type="caution">
    <text evidence="1">The sequence shown here is derived from an EMBL/GenBank/DDBJ whole genome shotgun (WGS) entry which is preliminary data.</text>
</comment>
<reference evidence="1 2" key="1">
    <citation type="submission" date="2019-03" db="EMBL/GenBank/DDBJ databases">
        <title>Genomic Encyclopedia of Type Strains, Phase IV (KMG-IV): sequencing the most valuable type-strain genomes for metagenomic binning, comparative biology and taxonomic classification.</title>
        <authorList>
            <person name="Goeker M."/>
        </authorList>
    </citation>
    <scope>NUCLEOTIDE SEQUENCE [LARGE SCALE GENOMIC DNA]</scope>
    <source>
        <strain evidence="1 2">DSM 100059</strain>
    </source>
</reference>
<dbReference type="OrthoDB" id="3689200at2"/>
<evidence type="ECO:0000313" key="2">
    <source>
        <dbReference type="Proteomes" id="UP000294498"/>
    </source>
</evidence>
<accession>A0A4R8DIP1</accession>
<dbReference type="EMBL" id="SODV01000002">
    <property type="protein sequence ID" value="TDW97629.1"/>
    <property type="molecule type" value="Genomic_DNA"/>
</dbReference>
<name>A0A4R8DIP1_9BACT</name>
<dbReference type="RefSeq" id="WP_134000197.1">
    <property type="nucleotide sequence ID" value="NZ_SODV01000002.1"/>
</dbReference>
<dbReference type="Proteomes" id="UP000294498">
    <property type="component" value="Unassembled WGS sequence"/>
</dbReference>
<sequence>MTKSGWIFEEDLLPFLIILSEIATYDLQPYDWDAISFGVIGTSDQDEKWFAYEFYGEVTVPFKLARNTEDAYMIFYVIIIPNELEKSVDLMMHVLSEFKLEPKHLKFGKNI</sequence>
<organism evidence="1 2">
    <name type="scientific">Dinghuibacter silviterrae</name>
    <dbReference type="NCBI Taxonomy" id="1539049"/>
    <lineage>
        <taxon>Bacteria</taxon>
        <taxon>Pseudomonadati</taxon>
        <taxon>Bacteroidota</taxon>
        <taxon>Chitinophagia</taxon>
        <taxon>Chitinophagales</taxon>
        <taxon>Chitinophagaceae</taxon>
        <taxon>Dinghuibacter</taxon>
    </lineage>
</organism>